<dbReference type="InterPro" id="IPR022637">
    <property type="entry name" value="DNA_polIII_beta_cen"/>
</dbReference>
<dbReference type="GO" id="GO:0009360">
    <property type="term" value="C:DNA polymerase III complex"/>
    <property type="evidence" value="ECO:0007669"/>
    <property type="project" value="InterPro"/>
</dbReference>
<dbReference type="SUPFAM" id="SSF55979">
    <property type="entry name" value="DNA clamp"/>
    <property type="match status" value="3"/>
</dbReference>
<accession>A0AAE3FES6</accession>
<keyword evidence="4 10" id="KW-0963">Cytoplasm</keyword>
<dbReference type="GO" id="GO:0003887">
    <property type="term" value="F:DNA-directed DNA polymerase activity"/>
    <property type="evidence" value="ECO:0007669"/>
    <property type="project" value="UniProtKB-UniRule"/>
</dbReference>
<proteinExistence type="inferred from homology"/>
<dbReference type="Gene3D" id="3.10.150.10">
    <property type="entry name" value="DNA Polymerase III, subunit A, domain 2"/>
    <property type="match status" value="1"/>
</dbReference>
<keyword evidence="5 10" id="KW-0808">Transferase</keyword>
<sequence length="382" mass="41986">MKFTAEKNAILEVTLPTSGFASGKSTIATTEGILFRTTGDGSCDIVAYDLEKGIKTSLECTVEEEGCAVINATRFIQIVRTMPDGQITVAVDERNNRTMISSGNAKFELQALSGKDFPDLPELRGDRGFTIKHCDLKNLIAKTQFAIAVNNPRPELNGLDLDVKGNRITAVSCDGNRLAVYGMDCEIENVGVTAELNFNIILPGKTVTELMRFVNDSEELMKINVARKHIMFFIGKFIVFTRLIDAVYVDYDRFIPKAPKIFATVGTKELEGALDRALLVTEERQQGQVKSPVICDITDGCMTVSSSSVTGRVNDEITVEHEGENIEIGFNCRLLHDAVSVCDSESVKISLTSPLMGMTIEPAEKEEGKKFLMLVLPVRLNK</sequence>
<dbReference type="PANTHER" id="PTHR30478:SF0">
    <property type="entry name" value="BETA SLIDING CLAMP"/>
    <property type="match status" value="1"/>
</dbReference>
<dbReference type="Pfam" id="PF02767">
    <property type="entry name" value="DNA_pol3_beta_2"/>
    <property type="match status" value="1"/>
</dbReference>
<dbReference type="PANTHER" id="PTHR30478">
    <property type="entry name" value="DNA POLYMERASE III SUBUNIT BETA"/>
    <property type="match status" value="1"/>
</dbReference>
<reference evidence="14 15" key="1">
    <citation type="submission" date="2022-03" db="EMBL/GenBank/DDBJ databases">
        <title>Metagenome-assembled genomes from swine fecal metagenomes.</title>
        <authorList>
            <person name="Holman D.B."/>
            <person name="Kommadath A."/>
        </authorList>
    </citation>
    <scope>NUCLEOTIDE SEQUENCE [LARGE SCALE GENOMIC DNA]</scope>
    <source>
        <strain evidence="14">SUG147</strain>
    </source>
</reference>
<feature type="domain" description="DNA polymerase III beta sliding clamp C-terminal" evidence="13">
    <location>
        <begin position="253"/>
        <end position="373"/>
    </location>
</feature>
<dbReference type="AlphaFoldDB" id="A0AAE3FES6"/>
<dbReference type="InterPro" id="IPR001001">
    <property type="entry name" value="DNA_polIII_beta"/>
</dbReference>
<dbReference type="GO" id="GO:0008408">
    <property type="term" value="F:3'-5' exonuclease activity"/>
    <property type="evidence" value="ECO:0007669"/>
    <property type="project" value="InterPro"/>
</dbReference>
<dbReference type="InterPro" id="IPR022635">
    <property type="entry name" value="DNA_polIII_beta_C"/>
</dbReference>
<dbReference type="GO" id="GO:0003677">
    <property type="term" value="F:DNA binding"/>
    <property type="evidence" value="ECO:0007669"/>
    <property type="project" value="UniProtKB-UniRule"/>
</dbReference>
<name>A0AAE3FES6_9BACT</name>
<protein>
    <recommendedName>
        <fullName evidence="3 10">Beta sliding clamp</fullName>
    </recommendedName>
</protein>
<keyword evidence="7 10" id="KW-0235">DNA replication</keyword>
<evidence type="ECO:0000256" key="1">
    <source>
        <dbReference type="ARBA" id="ARBA00004496"/>
    </source>
</evidence>
<keyword evidence="8 10" id="KW-0239">DNA-directed DNA polymerase</keyword>
<comment type="subunit">
    <text evidence="10">Forms a ring-shaped head-to-tail homodimer around DNA.</text>
</comment>
<dbReference type="Gene3D" id="3.70.10.10">
    <property type="match status" value="1"/>
</dbReference>
<dbReference type="GO" id="GO:0005737">
    <property type="term" value="C:cytoplasm"/>
    <property type="evidence" value="ECO:0007669"/>
    <property type="project" value="UniProtKB-SubCell"/>
</dbReference>
<dbReference type="Proteomes" id="UP001139365">
    <property type="component" value="Unassembled WGS sequence"/>
</dbReference>
<keyword evidence="9" id="KW-0238">DNA-binding</keyword>
<dbReference type="InterPro" id="IPR022634">
    <property type="entry name" value="DNA_polIII_beta_N"/>
</dbReference>
<comment type="subcellular location">
    <subcellularLocation>
        <location evidence="1 10">Cytoplasm</location>
    </subcellularLocation>
</comment>
<gene>
    <name evidence="14" type="primary">dnaN</name>
    <name evidence="14" type="ORF">MR241_00005</name>
</gene>
<dbReference type="SMART" id="SM00480">
    <property type="entry name" value="POL3Bc"/>
    <property type="match status" value="1"/>
</dbReference>
<evidence type="ECO:0000256" key="9">
    <source>
        <dbReference type="ARBA" id="ARBA00023125"/>
    </source>
</evidence>
<dbReference type="EMBL" id="JALEMU010000001">
    <property type="protein sequence ID" value="MCI5754662.1"/>
    <property type="molecule type" value="Genomic_DNA"/>
</dbReference>
<dbReference type="InterPro" id="IPR046938">
    <property type="entry name" value="DNA_clamp_sf"/>
</dbReference>
<evidence type="ECO:0000256" key="7">
    <source>
        <dbReference type="ARBA" id="ARBA00022705"/>
    </source>
</evidence>
<evidence type="ECO:0000256" key="5">
    <source>
        <dbReference type="ARBA" id="ARBA00022679"/>
    </source>
</evidence>
<dbReference type="Pfam" id="PF00712">
    <property type="entry name" value="DNA_pol3_beta"/>
    <property type="match status" value="1"/>
</dbReference>
<evidence type="ECO:0000313" key="14">
    <source>
        <dbReference type="EMBL" id="MCI5754662.1"/>
    </source>
</evidence>
<feature type="domain" description="DNA polymerase III beta sliding clamp central" evidence="12">
    <location>
        <begin position="131"/>
        <end position="248"/>
    </location>
</feature>
<evidence type="ECO:0000313" key="15">
    <source>
        <dbReference type="Proteomes" id="UP001139365"/>
    </source>
</evidence>
<comment type="similarity">
    <text evidence="2 10">Belongs to the beta sliding clamp family.</text>
</comment>
<dbReference type="NCBIfam" id="TIGR00663">
    <property type="entry name" value="dnan"/>
    <property type="match status" value="1"/>
</dbReference>
<comment type="caution">
    <text evidence="14">The sequence shown here is derived from an EMBL/GenBank/DDBJ whole genome shotgun (WGS) entry which is preliminary data.</text>
</comment>
<evidence type="ECO:0000256" key="6">
    <source>
        <dbReference type="ARBA" id="ARBA00022695"/>
    </source>
</evidence>
<comment type="function">
    <text evidence="10">Confers DNA tethering and processivity to DNA polymerases and other proteins. Acts as a clamp, forming a ring around DNA (a reaction catalyzed by the clamp-loading complex) which diffuses in an ATP-independent manner freely and bidirectionally along dsDNA. Initially characterized for its ability to contact the catalytic subunit of DNA polymerase III (Pol III), a complex, multichain enzyme responsible for most of the replicative synthesis in bacteria; Pol III exhibits 3'-5' exonuclease proofreading activity. The beta chain is required for initiation of replication as well as for processivity of DNA replication.</text>
</comment>
<feature type="domain" description="DNA polymerase III beta sliding clamp N-terminal" evidence="11">
    <location>
        <begin position="1"/>
        <end position="121"/>
    </location>
</feature>
<evidence type="ECO:0000259" key="13">
    <source>
        <dbReference type="Pfam" id="PF02768"/>
    </source>
</evidence>
<dbReference type="CDD" id="cd00140">
    <property type="entry name" value="beta_clamp"/>
    <property type="match status" value="1"/>
</dbReference>
<keyword evidence="6 10" id="KW-0548">Nucleotidyltransferase</keyword>
<evidence type="ECO:0000256" key="10">
    <source>
        <dbReference type="PIRNR" id="PIRNR000804"/>
    </source>
</evidence>
<dbReference type="PIRSF" id="PIRSF000804">
    <property type="entry name" value="DNA_pol_III_b"/>
    <property type="match status" value="1"/>
</dbReference>
<dbReference type="Pfam" id="PF02768">
    <property type="entry name" value="DNA_pol3_beta_3"/>
    <property type="match status" value="1"/>
</dbReference>
<evidence type="ECO:0000256" key="3">
    <source>
        <dbReference type="ARBA" id="ARBA00021035"/>
    </source>
</evidence>
<evidence type="ECO:0000259" key="12">
    <source>
        <dbReference type="Pfam" id="PF02767"/>
    </source>
</evidence>
<evidence type="ECO:0000256" key="4">
    <source>
        <dbReference type="ARBA" id="ARBA00022490"/>
    </source>
</evidence>
<evidence type="ECO:0000259" key="11">
    <source>
        <dbReference type="Pfam" id="PF00712"/>
    </source>
</evidence>
<dbReference type="GO" id="GO:0006271">
    <property type="term" value="P:DNA strand elongation involved in DNA replication"/>
    <property type="evidence" value="ECO:0007669"/>
    <property type="project" value="TreeGrafter"/>
</dbReference>
<evidence type="ECO:0000256" key="8">
    <source>
        <dbReference type="ARBA" id="ARBA00022932"/>
    </source>
</evidence>
<evidence type="ECO:0000256" key="2">
    <source>
        <dbReference type="ARBA" id="ARBA00010752"/>
    </source>
</evidence>
<organism evidence="14 15">
    <name type="scientific">Candidatus Colimorpha enterica</name>
    <dbReference type="NCBI Taxonomy" id="3083063"/>
    <lineage>
        <taxon>Bacteria</taxon>
        <taxon>Pseudomonadati</taxon>
        <taxon>Bacteroidota</taxon>
        <taxon>Bacteroidia</taxon>
        <taxon>Bacteroidales</taxon>
        <taxon>Candidatus Colimorpha</taxon>
    </lineage>
</organism>